<dbReference type="PANTHER" id="PTHR40700:SF1">
    <property type="entry name" value="DUF63 DOMAIN-CONTAINING PROTEIN"/>
    <property type="match status" value="1"/>
</dbReference>
<dbReference type="RefSeq" id="WP_304447004.1">
    <property type="nucleotide sequence ID" value="NZ_JARRAH010000001.1"/>
</dbReference>
<keyword evidence="1" id="KW-0812">Transmembrane</keyword>
<organism evidence="2 3">
    <name type="scientific">Halomarina ordinaria</name>
    <dbReference type="NCBI Taxonomy" id="3033939"/>
    <lineage>
        <taxon>Archaea</taxon>
        <taxon>Methanobacteriati</taxon>
        <taxon>Methanobacteriota</taxon>
        <taxon>Stenosarchaea group</taxon>
        <taxon>Halobacteria</taxon>
        <taxon>Halobacteriales</taxon>
        <taxon>Natronomonadaceae</taxon>
        <taxon>Halomarina</taxon>
    </lineage>
</organism>
<dbReference type="EMBL" id="JBHSXM010000001">
    <property type="protein sequence ID" value="MFC6835299.1"/>
    <property type="molecule type" value="Genomic_DNA"/>
</dbReference>
<dbReference type="InterPro" id="IPR002749">
    <property type="entry name" value="DUF63"/>
</dbReference>
<feature type="transmembrane region" description="Helical" evidence="1">
    <location>
        <begin position="364"/>
        <end position="381"/>
    </location>
</feature>
<dbReference type="PANTHER" id="PTHR40700">
    <property type="entry name" value="HYPOTHETICAL MEMBRANE PROTEIN, CONSERVED, DUF63 FAMILY"/>
    <property type="match status" value="1"/>
</dbReference>
<evidence type="ECO:0000313" key="2">
    <source>
        <dbReference type="EMBL" id="MFC6835299.1"/>
    </source>
</evidence>
<comment type="caution">
    <text evidence="2">The sequence shown here is derived from an EMBL/GenBank/DDBJ whole genome shotgun (WGS) entry which is preliminary data.</text>
</comment>
<feature type="transmembrane region" description="Helical" evidence="1">
    <location>
        <begin position="328"/>
        <end position="352"/>
    </location>
</feature>
<keyword evidence="1" id="KW-0472">Membrane</keyword>
<name>A0ABD5U957_9EURY</name>
<feature type="transmembrane region" description="Helical" evidence="1">
    <location>
        <begin position="174"/>
        <end position="193"/>
    </location>
</feature>
<keyword evidence="1" id="KW-1133">Transmembrane helix</keyword>
<dbReference type="AlphaFoldDB" id="A0ABD5U957"/>
<proteinExistence type="predicted"/>
<feature type="transmembrane region" description="Helical" evidence="1">
    <location>
        <begin position="100"/>
        <end position="120"/>
    </location>
</feature>
<sequence length="391" mass="41881">MELAERFGLDRVSPERAWVYAAVAALFALVAGSLVFGDLVYDRFIWQYFWGPVVADANNAQCAVLTGGNVDLVYDAATCSSAEAEGRIVAEPGYTLVSEVGYAATLVFMLTGVLFLVRALDVVREPAAFFALVPYMFFGGALRVVEDANDAAVVASGVDQLVAYPLNTLLISPVIYFTVFALTLASLLAGVALERAGVVERYESPLFALGCVYLLATFGYLYWVVVGRLEPVLSNAGFYPQMLLLTVALSLVIAGTIYVAAERLVPAVTAGTGLMTLVVLFAHSLDGVANVLATDWASELGLPFQYSPKHPVNEFIIEYSSVVLPENVVTAIGSAWPFLLVKVVAAVLVVYIFDEAIFEESPRYAIVLLVAIVAVGLGPGTRDMLRATFGI</sequence>
<dbReference type="Proteomes" id="UP001596406">
    <property type="component" value="Unassembled WGS sequence"/>
</dbReference>
<feature type="transmembrane region" description="Helical" evidence="1">
    <location>
        <begin position="267"/>
        <end position="285"/>
    </location>
</feature>
<protein>
    <submittedName>
        <fullName evidence="2">DUF63 family protein</fullName>
    </submittedName>
</protein>
<feature type="transmembrane region" description="Helical" evidence="1">
    <location>
        <begin position="17"/>
        <end position="36"/>
    </location>
</feature>
<evidence type="ECO:0000313" key="3">
    <source>
        <dbReference type="Proteomes" id="UP001596406"/>
    </source>
</evidence>
<evidence type="ECO:0000256" key="1">
    <source>
        <dbReference type="SAM" id="Phobius"/>
    </source>
</evidence>
<accession>A0ABD5U957</accession>
<feature type="transmembrane region" description="Helical" evidence="1">
    <location>
        <begin position="238"/>
        <end position="260"/>
    </location>
</feature>
<gene>
    <name evidence="2" type="ORF">ACFQHK_02100</name>
</gene>
<dbReference type="Pfam" id="PF01889">
    <property type="entry name" value="DUF63"/>
    <property type="match status" value="1"/>
</dbReference>
<keyword evidence="3" id="KW-1185">Reference proteome</keyword>
<feature type="transmembrane region" description="Helical" evidence="1">
    <location>
        <begin position="127"/>
        <end position="145"/>
    </location>
</feature>
<reference evidence="2 3" key="1">
    <citation type="journal article" date="2019" name="Int. J. Syst. Evol. Microbiol.">
        <title>The Global Catalogue of Microorganisms (GCM) 10K type strain sequencing project: providing services to taxonomists for standard genome sequencing and annotation.</title>
        <authorList>
            <consortium name="The Broad Institute Genomics Platform"/>
            <consortium name="The Broad Institute Genome Sequencing Center for Infectious Disease"/>
            <person name="Wu L."/>
            <person name="Ma J."/>
        </authorList>
    </citation>
    <scope>NUCLEOTIDE SEQUENCE [LARGE SCALE GENOMIC DNA]</scope>
    <source>
        <strain evidence="2 3">PSRA2</strain>
    </source>
</reference>
<feature type="transmembrane region" description="Helical" evidence="1">
    <location>
        <begin position="205"/>
        <end position="226"/>
    </location>
</feature>